<dbReference type="InterPro" id="IPR052500">
    <property type="entry name" value="Chloro/Mito_RNA_Process"/>
</dbReference>
<dbReference type="PANTHER" id="PTHR47539:SF1">
    <property type="entry name" value="PENTATRICOPEPTIDE REPEAT-CONTAINING PROTEIN OTP51, CHLOROPLASTIC"/>
    <property type="match status" value="1"/>
</dbReference>
<dbReference type="Pfam" id="PF03161">
    <property type="entry name" value="LAGLIDADG_2"/>
    <property type="match status" value="1"/>
</dbReference>
<proteinExistence type="predicted"/>
<dbReference type="EMBL" id="MFFB01000003">
    <property type="protein sequence ID" value="OGE96462.1"/>
    <property type="molecule type" value="Genomic_DNA"/>
</dbReference>
<dbReference type="SUPFAM" id="SSF55608">
    <property type="entry name" value="Homing endonucleases"/>
    <property type="match status" value="1"/>
</dbReference>
<name>A0A1F5Q3D8_9BACT</name>
<organism evidence="2 3">
    <name type="scientific">Candidatus Doudnabacteria bacterium RIFCSPLOWO2_01_FULL_44_21</name>
    <dbReference type="NCBI Taxonomy" id="1817841"/>
    <lineage>
        <taxon>Bacteria</taxon>
        <taxon>Candidatus Doudnaibacteriota</taxon>
    </lineage>
</organism>
<dbReference type="PANTHER" id="PTHR47539">
    <property type="entry name" value="PENTATRICOPEPTIDE REPEAT-CONTAINING PROTEIN OTP51, CHLOROPLASTIC"/>
    <property type="match status" value="1"/>
</dbReference>
<dbReference type="Proteomes" id="UP000177281">
    <property type="component" value="Unassembled WGS sequence"/>
</dbReference>
<dbReference type="GO" id="GO:0045292">
    <property type="term" value="P:mRNA cis splicing, via spliceosome"/>
    <property type="evidence" value="ECO:0007669"/>
    <property type="project" value="TreeGrafter"/>
</dbReference>
<dbReference type="GO" id="GO:0048564">
    <property type="term" value="P:photosystem I assembly"/>
    <property type="evidence" value="ECO:0007669"/>
    <property type="project" value="TreeGrafter"/>
</dbReference>
<dbReference type="InterPro" id="IPR004860">
    <property type="entry name" value="LAGLIDADG_dom"/>
</dbReference>
<dbReference type="AlphaFoldDB" id="A0A1F5Q3D8"/>
<evidence type="ECO:0000313" key="2">
    <source>
        <dbReference type="EMBL" id="OGE96462.1"/>
    </source>
</evidence>
<reference evidence="2 3" key="1">
    <citation type="journal article" date="2016" name="Nat. Commun.">
        <title>Thousands of microbial genomes shed light on interconnected biogeochemical processes in an aquifer system.</title>
        <authorList>
            <person name="Anantharaman K."/>
            <person name="Brown C.T."/>
            <person name="Hug L.A."/>
            <person name="Sharon I."/>
            <person name="Castelle C.J."/>
            <person name="Probst A.J."/>
            <person name="Thomas B.C."/>
            <person name="Singh A."/>
            <person name="Wilkins M.J."/>
            <person name="Karaoz U."/>
            <person name="Brodie E.L."/>
            <person name="Williams K.H."/>
            <person name="Hubbard S.S."/>
            <person name="Banfield J.F."/>
        </authorList>
    </citation>
    <scope>NUCLEOTIDE SEQUENCE [LARGE SCALE GENOMIC DNA]</scope>
</reference>
<feature type="domain" description="Homing endonuclease LAGLIDADG" evidence="1">
    <location>
        <begin position="21"/>
        <end position="190"/>
    </location>
</feature>
<protein>
    <recommendedName>
        <fullName evidence="1">Homing endonuclease LAGLIDADG domain-containing protein</fullName>
    </recommendedName>
</protein>
<dbReference type="InterPro" id="IPR027434">
    <property type="entry name" value="Homing_endonucl"/>
</dbReference>
<evidence type="ECO:0000259" key="1">
    <source>
        <dbReference type="Pfam" id="PF03161"/>
    </source>
</evidence>
<sequence>MNTREIRVLAASIKLTDQQGEILVGLLLGDGHLETQNQGRTFRLKVEHAISQKEYTDWLYGYFKNISLTKPQLKLQMVAGKMREKYWFSTISTGTLRFYGQLFYVNRKKVVPKMIAKLASPLSLAVWFMDDGSLKSKHHKARIINTQCFDDISLQRLQDMLKSKFNIVTTLRQQKEGKQIYIPSTEIEKFIALIKPYIHPTMEYKIKLT</sequence>
<dbReference type="Gene3D" id="3.10.28.10">
    <property type="entry name" value="Homing endonucleases"/>
    <property type="match status" value="2"/>
</dbReference>
<evidence type="ECO:0000313" key="3">
    <source>
        <dbReference type="Proteomes" id="UP000177281"/>
    </source>
</evidence>
<dbReference type="GO" id="GO:0000373">
    <property type="term" value="P:Group II intron splicing"/>
    <property type="evidence" value="ECO:0007669"/>
    <property type="project" value="TreeGrafter"/>
</dbReference>
<comment type="caution">
    <text evidence="2">The sequence shown here is derived from an EMBL/GenBank/DDBJ whole genome shotgun (WGS) entry which is preliminary data.</text>
</comment>
<dbReference type="GO" id="GO:0004519">
    <property type="term" value="F:endonuclease activity"/>
    <property type="evidence" value="ECO:0007669"/>
    <property type="project" value="InterPro"/>
</dbReference>
<accession>A0A1F5Q3D8</accession>
<gene>
    <name evidence="2" type="ORF">A3B10_01640</name>
</gene>